<evidence type="ECO:0000313" key="2">
    <source>
        <dbReference type="Proteomes" id="UP000501690"/>
    </source>
</evidence>
<dbReference type="Proteomes" id="UP000501690">
    <property type="component" value="Linkage Group LG7"/>
</dbReference>
<dbReference type="SUPFAM" id="SSF50249">
    <property type="entry name" value="Nucleic acid-binding proteins"/>
    <property type="match status" value="1"/>
</dbReference>
<proteinExistence type="predicted"/>
<dbReference type="InterPro" id="IPR012340">
    <property type="entry name" value="NA-bd_OB-fold"/>
</dbReference>
<organism evidence="1 2">
    <name type="scientific">Vigna unguiculata</name>
    <name type="common">Cowpea</name>
    <dbReference type="NCBI Taxonomy" id="3917"/>
    <lineage>
        <taxon>Eukaryota</taxon>
        <taxon>Viridiplantae</taxon>
        <taxon>Streptophyta</taxon>
        <taxon>Embryophyta</taxon>
        <taxon>Tracheophyta</taxon>
        <taxon>Spermatophyta</taxon>
        <taxon>Magnoliopsida</taxon>
        <taxon>eudicotyledons</taxon>
        <taxon>Gunneridae</taxon>
        <taxon>Pentapetalae</taxon>
        <taxon>rosids</taxon>
        <taxon>fabids</taxon>
        <taxon>Fabales</taxon>
        <taxon>Fabaceae</taxon>
        <taxon>Papilionoideae</taxon>
        <taxon>50 kb inversion clade</taxon>
        <taxon>NPAAA clade</taxon>
        <taxon>indigoferoid/millettioid clade</taxon>
        <taxon>Phaseoleae</taxon>
        <taxon>Vigna</taxon>
    </lineage>
</organism>
<sequence>MKGLGRSPNGKAAERWLEGNHNGVKPPGGLYIAARRLIHFCTNYYISGFSAWRMGGDRQTTRVRLSFGVFLRVWCELFGGKARRIHWVVKRTGLGKRGLGGVADAIILGNYQNFMNRLAARDLPPGAVTEPWMCVVFYKVSGSALEVRLLEFFELWLGTYPLSCARDRGVKHVVFLELWLGITSLELWLGMADEHEEPLSCGLGWRVWPSIDHTIDCGLRKVVKLEALRTENFLVGVESSETYEAKAKLKGSRQGSENLQRKVKLRMWDSTESPSQPLTQLCQASKVSLEEDFIKLHPRCSIEGLKDFKQESTFVVKATIKHVLDHDDWWYKLRLRVIDVTDSTTFVVFDRDASAMLKTTCSDILDLQDKNTTSGNLSTEFEVFIDKTYLFKVDCKNDYNSKFDQSFRVKKLCKDEKVIESFSDFEVKFLDLYSANEEESKLKQIANEISYDPIAENRSLVQENNKIPLKMLKNIKIEK</sequence>
<name>A0A4D6MFY6_VIGUN</name>
<dbReference type="EMBL" id="CP039351">
    <property type="protein sequence ID" value="QCD99927.1"/>
    <property type="molecule type" value="Genomic_DNA"/>
</dbReference>
<reference evidence="1 2" key="1">
    <citation type="submission" date="2019-04" db="EMBL/GenBank/DDBJ databases">
        <title>An improved genome assembly and genetic linkage map for asparagus bean, Vigna unguiculata ssp. sesquipedialis.</title>
        <authorList>
            <person name="Xia Q."/>
            <person name="Zhang R."/>
            <person name="Dong Y."/>
        </authorList>
    </citation>
    <scope>NUCLEOTIDE SEQUENCE [LARGE SCALE GENOMIC DNA]</scope>
    <source>
        <tissue evidence="1">Leaf</tissue>
    </source>
</reference>
<dbReference type="AlphaFoldDB" id="A0A4D6MFY6"/>
<evidence type="ECO:0000313" key="1">
    <source>
        <dbReference type="EMBL" id="QCD99927.1"/>
    </source>
</evidence>
<dbReference type="Gene3D" id="2.40.50.140">
    <property type="entry name" value="Nucleic acid-binding proteins"/>
    <property type="match status" value="1"/>
</dbReference>
<gene>
    <name evidence="1" type="ORF">DEO72_LG7g1214</name>
</gene>
<accession>A0A4D6MFY6</accession>
<protein>
    <submittedName>
        <fullName evidence="1">Nucleic acid-binding</fullName>
    </submittedName>
</protein>
<keyword evidence="2" id="KW-1185">Reference proteome</keyword>